<accession>A0A939LY61</accession>
<organism evidence="3 4">
    <name type="scientific">Leucobacter ruminantium</name>
    <dbReference type="NCBI Taxonomy" id="1289170"/>
    <lineage>
        <taxon>Bacteria</taxon>
        <taxon>Bacillati</taxon>
        <taxon>Actinomycetota</taxon>
        <taxon>Actinomycetes</taxon>
        <taxon>Micrococcales</taxon>
        <taxon>Microbacteriaceae</taxon>
        <taxon>Leucobacter</taxon>
    </lineage>
</organism>
<dbReference type="SUPFAM" id="SSF51569">
    <property type="entry name" value="Aldolase"/>
    <property type="match status" value="1"/>
</dbReference>
<keyword evidence="2" id="KW-0456">Lyase</keyword>
<dbReference type="AlphaFoldDB" id="A0A939LY61"/>
<evidence type="ECO:0000256" key="1">
    <source>
        <dbReference type="ARBA" id="ARBA00008679"/>
    </source>
</evidence>
<dbReference type="GO" id="GO:1902777">
    <property type="term" value="P:6-sulfoquinovose(1-) catabolic process"/>
    <property type="evidence" value="ECO:0007669"/>
    <property type="project" value="TreeGrafter"/>
</dbReference>
<dbReference type="PANTHER" id="PTHR39340:SF1">
    <property type="entry name" value="SULFOFRUCTOSEPHOSPHATE ALDOLASE"/>
    <property type="match status" value="1"/>
</dbReference>
<dbReference type="Pfam" id="PF01791">
    <property type="entry name" value="DeoC"/>
    <property type="match status" value="1"/>
</dbReference>
<name>A0A939LY61_9MICO</name>
<dbReference type="PANTHER" id="PTHR39340">
    <property type="entry name" value="SULFOFRUCTOSEPHOSPHATE ALDOLASE"/>
    <property type="match status" value="1"/>
</dbReference>
<dbReference type="GO" id="GO:0061595">
    <property type="term" value="F:6-deoxy-6-sulfofructose-1-phosphate aldolase activity"/>
    <property type="evidence" value="ECO:0007669"/>
    <property type="project" value="TreeGrafter"/>
</dbReference>
<comment type="similarity">
    <text evidence="1">Belongs to the aldolase LacD family.</text>
</comment>
<dbReference type="InterPro" id="IPR013785">
    <property type="entry name" value="Aldolase_TIM"/>
</dbReference>
<dbReference type="Proteomes" id="UP000664398">
    <property type="component" value="Unassembled WGS sequence"/>
</dbReference>
<evidence type="ECO:0000313" key="3">
    <source>
        <dbReference type="EMBL" id="MBO1805108.1"/>
    </source>
</evidence>
<dbReference type="EMBL" id="JAGDYL010000009">
    <property type="protein sequence ID" value="MBO1805108.1"/>
    <property type="molecule type" value="Genomic_DNA"/>
</dbReference>
<comment type="caution">
    <text evidence="3">The sequence shown here is derived from an EMBL/GenBank/DDBJ whole genome shotgun (WGS) entry which is preliminary data.</text>
</comment>
<protein>
    <recommendedName>
        <fullName evidence="5">Tagatose 1,6-diphosphate aldolase</fullName>
    </recommendedName>
</protein>
<dbReference type="Gene3D" id="3.20.20.70">
    <property type="entry name" value="Aldolase class I"/>
    <property type="match status" value="1"/>
</dbReference>
<proteinExistence type="inferred from homology"/>
<sequence length="299" mass="32625">MTQTTRTLDGIATSEGTFAIVAMDQRNTLKRMYGAVGAPEPSEQELVDIKADTISGIGDLASAFLLDPTYGIPALEQVERRPGVLLAAEPASRDTWNGEPRATYDPSQNAQWVVDQGADALKFFVQMRVTRPQPAGTPDLAAEWIELNRRVVDDCRATGVPSVMENLIYAVPGEEPLTPEQRADEIIEAARLLAEAKPDLLKLEYPGSPEACRRLADAIDVPWAVLSAGVAFDEFTEVLRVACDEGGASGFIAGRAIWRETVGMPRADRRAYLADEGRRRLETCVSAIAGRARPWNERS</sequence>
<evidence type="ECO:0000313" key="4">
    <source>
        <dbReference type="Proteomes" id="UP000664398"/>
    </source>
</evidence>
<dbReference type="InterPro" id="IPR050552">
    <property type="entry name" value="LacD_aldolase"/>
</dbReference>
<dbReference type="InterPro" id="IPR002915">
    <property type="entry name" value="DeoC/FbaB/LacD_aldolase"/>
</dbReference>
<evidence type="ECO:0008006" key="5">
    <source>
        <dbReference type="Google" id="ProtNLM"/>
    </source>
</evidence>
<dbReference type="SMART" id="SM01133">
    <property type="entry name" value="DeoC"/>
    <property type="match status" value="1"/>
</dbReference>
<keyword evidence="4" id="KW-1185">Reference proteome</keyword>
<dbReference type="RefSeq" id="WP_208045588.1">
    <property type="nucleotide sequence ID" value="NZ_JAGDYL010000009.1"/>
</dbReference>
<evidence type="ECO:0000256" key="2">
    <source>
        <dbReference type="ARBA" id="ARBA00023239"/>
    </source>
</evidence>
<reference evidence="3" key="1">
    <citation type="submission" date="2021-03" db="EMBL/GenBank/DDBJ databases">
        <title>Leucobacter chromiisoli sp. nov., isolated from chromium-containing soil of chemical plant.</title>
        <authorList>
            <person name="Xu Z."/>
        </authorList>
    </citation>
    <scope>NUCLEOTIDE SEQUENCE</scope>
    <source>
        <strain evidence="3">A2</strain>
    </source>
</reference>
<gene>
    <name evidence="3" type="ORF">J4H91_07215</name>
</gene>